<dbReference type="SUPFAM" id="SSF51556">
    <property type="entry name" value="Metallo-dependent hydrolases"/>
    <property type="match status" value="1"/>
</dbReference>
<dbReference type="RefSeq" id="WP_207701810.1">
    <property type="nucleotide sequence ID" value="NZ_JAFREL020000004.1"/>
</dbReference>
<dbReference type="NCBIfam" id="NF009060">
    <property type="entry name" value="PRK12394.1"/>
    <property type="match status" value="1"/>
</dbReference>
<dbReference type="Gene3D" id="3.20.20.140">
    <property type="entry name" value="Metal-dependent hydrolases"/>
    <property type="match status" value="1"/>
</dbReference>
<evidence type="ECO:0000313" key="2">
    <source>
        <dbReference type="EMBL" id="MEO1772293.1"/>
    </source>
</evidence>
<dbReference type="InterPro" id="IPR006680">
    <property type="entry name" value="Amidohydro-rel"/>
</dbReference>
<proteinExistence type="predicted"/>
<dbReference type="Gene3D" id="2.30.40.10">
    <property type="entry name" value="Urease, subunit C, domain 1"/>
    <property type="match status" value="1"/>
</dbReference>
<reference evidence="2 3" key="2">
    <citation type="submission" date="2024-02" db="EMBL/GenBank/DDBJ databases">
        <title>The Genome Sequence of Enterococcus sp. DIV0159.</title>
        <authorList>
            <person name="Earl A."/>
            <person name="Manson A."/>
            <person name="Gilmore M."/>
            <person name="Sanders J."/>
            <person name="Shea T."/>
            <person name="Howe W."/>
            <person name="Livny J."/>
            <person name="Cuomo C."/>
            <person name="Neafsey D."/>
            <person name="Birren B."/>
        </authorList>
    </citation>
    <scope>NUCLEOTIDE SEQUENCE [LARGE SCALE GENOMIC DNA]</scope>
    <source>
        <strain evidence="2 3">665A</strain>
    </source>
</reference>
<comment type="caution">
    <text evidence="2">The sequence shown here is derived from an EMBL/GenBank/DDBJ whole genome shotgun (WGS) entry which is preliminary data.</text>
</comment>
<dbReference type="InterPro" id="IPR020043">
    <property type="entry name" value="Deacetylase_Atu3266-like"/>
</dbReference>
<dbReference type="SUPFAM" id="SSF51338">
    <property type="entry name" value="Composite domain of metallo-dependent hydrolases"/>
    <property type="match status" value="1"/>
</dbReference>
<gene>
    <name evidence="2" type="ORF">JZO67_004275</name>
</gene>
<name>A0ABV0EXH6_9ENTE</name>
<dbReference type="InterPro" id="IPR011059">
    <property type="entry name" value="Metal-dep_hydrolase_composite"/>
</dbReference>
<dbReference type="Pfam" id="PF01979">
    <property type="entry name" value="Amidohydro_1"/>
    <property type="match status" value="1"/>
</dbReference>
<dbReference type="PANTHER" id="PTHR42717:SF1">
    <property type="entry name" value="IMIDAZOLONEPROPIONASE AND RELATED AMIDOHYDROLASES"/>
    <property type="match status" value="1"/>
</dbReference>
<evidence type="ECO:0000313" key="3">
    <source>
        <dbReference type="Proteomes" id="UP000664357"/>
    </source>
</evidence>
<organism evidence="2 3">
    <name type="scientific">Candidatus Enterococcus ferrettii</name>
    <dbReference type="NCBI Taxonomy" id="2815324"/>
    <lineage>
        <taxon>Bacteria</taxon>
        <taxon>Bacillati</taxon>
        <taxon>Bacillota</taxon>
        <taxon>Bacilli</taxon>
        <taxon>Lactobacillales</taxon>
        <taxon>Enterococcaceae</taxon>
        <taxon>Enterococcus</taxon>
    </lineage>
</organism>
<protein>
    <recommendedName>
        <fullName evidence="1">Amidohydrolase-related domain-containing protein</fullName>
    </recommendedName>
</protein>
<dbReference type="InterPro" id="IPR032466">
    <property type="entry name" value="Metal_Hydrolase"/>
</dbReference>
<feature type="domain" description="Amidohydrolase-related" evidence="1">
    <location>
        <begin position="55"/>
        <end position="360"/>
    </location>
</feature>
<keyword evidence="3" id="KW-1185">Reference proteome</keyword>
<accession>A0ABV0EXH6</accession>
<dbReference type="Proteomes" id="UP000664357">
    <property type="component" value="Unassembled WGS sequence"/>
</dbReference>
<reference evidence="2 3" key="1">
    <citation type="submission" date="2021-03" db="EMBL/GenBank/DDBJ databases">
        <authorList>
            <person name="Gilmore M.S."/>
            <person name="Schwartzman J."/>
            <person name="Van Tyne D."/>
            <person name="Martin M."/>
            <person name="Earl A.M."/>
            <person name="Manson A.L."/>
            <person name="Straub T."/>
            <person name="Salamzade R."/>
            <person name="Saavedra J."/>
            <person name="Lebreton F."/>
            <person name="Prichula J."/>
            <person name="Schaufler K."/>
            <person name="Gaca A."/>
            <person name="Sgardioli B."/>
            <person name="Wagenaar J."/>
            <person name="Strong T."/>
        </authorList>
    </citation>
    <scope>NUCLEOTIDE SEQUENCE [LARGE SCALE GENOMIC DNA]</scope>
    <source>
        <strain evidence="2 3">665A</strain>
    </source>
</reference>
<sequence>MELDILIKNGRVYDTSSDVDEVKNIGVRGNKIVDVAGLDEAALSAERVIDASGCYVFPGLIDFHAHVFYNGAPICVEPNSAFLPNGVTSVVDAGSAGWGNYRSFYNSIITPSVVRIKSYLNVVNVGLATLGGGPTGYLENIDPKNFNRDKIIQTFEEYKHNLIGLKLRFSKDLLEDRNLYMEPLVETIKIAEEIGCPICVHTTDPVIDAGELAEYFRPGDIYAHIYHGVGNIALDKNGKVLDKIKAARERGVIFDSSNGVAHFDFDVAYKALEDGFLPDVISTDCTCKNCYNPSKVVNLPFIMSKYLNMGLSLKDIMKAVTTTPAKIMGLEGEIGTLNPGAAADVSIFKIIDKETVFEDTVGKTMVGKQLFKNQLTVRNGVVVFRQIDF</sequence>
<evidence type="ECO:0000259" key="1">
    <source>
        <dbReference type="Pfam" id="PF01979"/>
    </source>
</evidence>
<dbReference type="EMBL" id="JAFREL020000004">
    <property type="protein sequence ID" value="MEO1772293.1"/>
    <property type="molecule type" value="Genomic_DNA"/>
</dbReference>
<dbReference type="PANTHER" id="PTHR42717">
    <property type="entry name" value="DIHYDROOROTASE-RELATED"/>
    <property type="match status" value="1"/>
</dbReference>